<dbReference type="SUPFAM" id="SSF103025">
    <property type="entry name" value="Folate-binding domain"/>
    <property type="match status" value="1"/>
</dbReference>
<dbReference type="InterPro" id="IPR013977">
    <property type="entry name" value="GcvT_C"/>
</dbReference>
<evidence type="ECO:0000313" key="5">
    <source>
        <dbReference type="Proteomes" id="UP000553706"/>
    </source>
</evidence>
<evidence type="ECO:0000259" key="3">
    <source>
        <dbReference type="Pfam" id="PF09347"/>
    </source>
</evidence>
<dbReference type="InterPro" id="IPR027266">
    <property type="entry name" value="TrmE/GcvT-like"/>
</dbReference>
<dbReference type="PANTHER" id="PTHR43757:SF2">
    <property type="entry name" value="AMINOMETHYLTRANSFERASE, MITOCHONDRIAL"/>
    <property type="match status" value="1"/>
</dbReference>
<dbReference type="InterPro" id="IPR006222">
    <property type="entry name" value="GCVT_N"/>
</dbReference>
<dbReference type="EC" id="2.1.2.10" evidence="4"/>
<proteinExistence type="predicted"/>
<dbReference type="GO" id="GO:0008168">
    <property type="term" value="F:methyltransferase activity"/>
    <property type="evidence" value="ECO:0007669"/>
    <property type="project" value="UniProtKB-KW"/>
</dbReference>
<feature type="domain" description="Aminomethyltransferase C-terminal" evidence="2">
    <location>
        <begin position="618"/>
        <end position="699"/>
    </location>
</feature>
<dbReference type="InterPro" id="IPR029043">
    <property type="entry name" value="GcvT/YgfZ_C"/>
</dbReference>
<dbReference type="Pfam" id="PF09347">
    <property type="entry name" value="DUF1989"/>
    <property type="match status" value="1"/>
</dbReference>
<dbReference type="Proteomes" id="UP000553706">
    <property type="component" value="Unassembled WGS sequence"/>
</dbReference>
<dbReference type="InterPro" id="IPR028896">
    <property type="entry name" value="GcvT/YgfZ/DmdA"/>
</dbReference>
<dbReference type="SUPFAM" id="SSF101790">
    <property type="entry name" value="Aminomethyltransferase beta-barrel domain"/>
    <property type="match status" value="1"/>
</dbReference>
<comment type="caution">
    <text evidence="4">The sequence shown here is derived from an EMBL/GenBank/DDBJ whole genome shotgun (WGS) entry which is preliminary data.</text>
</comment>
<dbReference type="InterPro" id="IPR018959">
    <property type="entry name" value="DUF1989"/>
</dbReference>
<accession>A0A840VMD2</accession>
<dbReference type="AlphaFoldDB" id="A0A840VMD2"/>
<dbReference type="PANTHER" id="PTHR43757">
    <property type="entry name" value="AMINOMETHYLTRANSFERASE"/>
    <property type="match status" value="1"/>
</dbReference>
<dbReference type="Pfam" id="PF01571">
    <property type="entry name" value="GCV_T"/>
    <property type="match status" value="1"/>
</dbReference>
<dbReference type="Gene3D" id="3.30.1360.120">
    <property type="entry name" value="Probable tRNA modification gtpase trme, domain 1"/>
    <property type="match status" value="1"/>
</dbReference>
<feature type="domain" description="GCVT N-terminal" evidence="1">
    <location>
        <begin position="341"/>
        <end position="597"/>
    </location>
</feature>
<dbReference type="Pfam" id="PF08669">
    <property type="entry name" value="GCV_T_C"/>
    <property type="match status" value="1"/>
</dbReference>
<protein>
    <submittedName>
        <fullName evidence="4">Aminomethyltransferase</fullName>
        <ecNumber evidence="4">2.1.2.10</ecNumber>
    </submittedName>
</protein>
<keyword evidence="5" id="KW-1185">Reference proteome</keyword>
<evidence type="ECO:0000313" key="4">
    <source>
        <dbReference type="EMBL" id="MBB5373339.1"/>
    </source>
</evidence>
<reference evidence="4 5" key="1">
    <citation type="submission" date="2020-08" db="EMBL/GenBank/DDBJ databases">
        <title>Genomic Encyclopedia of Type Strains, Phase IV (KMG-IV): sequencing the most valuable type-strain genomes for metagenomic binning, comparative biology and taxonomic classification.</title>
        <authorList>
            <person name="Goeker M."/>
        </authorList>
    </citation>
    <scope>NUCLEOTIDE SEQUENCE [LARGE SCALE GENOMIC DNA]</scope>
    <source>
        <strain evidence="4 5">DSM 27026</strain>
    </source>
</reference>
<dbReference type="GO" id="GO:0032259">
    <property type="term" value="P:methylation"/>
    <property type="evidence" value="ECO:0007669"/>
    <property type="project" value="UniProtKB-KW"/>
</dbReference>
<feature type="domain" description="DUF1989" evidence="3">
    <location>
        <begin position="122"/>
        <end position="285"/>
    </location>
</feature>
<dbReference type="EMBL" id="JACHFJ010000006">
    <property type="protein sequence ID" value="MBB5373339.1"/>
    <property type="molecule type" value="Genomic_DNA"/>
</dbReference>
<dbReference type="RefSeq" id="WP_281376890.1">
    <property type="nucleotide sequence ID" value="NZ_JACHFJ010000006.1"/>
</dbReference>
<evidence type="ECO:0000259" key="1">
    <source>
        <dbReference type="Pfam" id="PF01571"/>
    </source>
</evidence>
<dbReference type="GO" id="GO:0005829">
    <property type="term" value="C:cytosol"/>
    <property type="evidence" value="ECO:0007669"/>
    <property type="project" value="TreeGrafter"/>
</dbReference>
<keyword evidence="4" id="KW-0808">Transferase</keyword>
<name>A0A840VMD2_9PROT</name>
<evidence type="ECO:0000259" key="2">
    <source>
        <dbReference type="Pfam" id="PF08669"/>
    </source>
</evidence>
<gene>
    <name evidence="4" type="ORF">HNP71_001599</name>
</gene>
<dbReference type="GO" id="GO:0004047">
    <property type="term" value="F:aminomethyltransferase activity"/>
    <property type="evidence" value="ECO:0007669"/>
    <property type="project" value="UniProtKB-EC"/>
</dbReference>
<organism evidence="4 5">
    <name type="scientific">Acidocella aromatica</name>
    <dbReference type="NCBI Taxonomy" id="1303579"/>
    <lineage>
        <taxon>Bacteria</taxon>
        <taxon>Pseudomonadati</taxon>
        <taxon>Pseudomonadota</taxon>
        <taxon>Alphaproteobacteria</taxon>
        <taxon>Acetobacterales</taxon>
        <taxon>Acidocellaceae</taxon>
        <taxon>Acidocella</taxon>
    </lineage>
</organism>
<sequence length="707" mass="77249">MNNSSLSRPTNYVDTLYVRGGATVSFGLRKGEAIEVLDEQGAQPCELSIAGETPRLVLDETSLPGASFVFIAEIDSDISLSAPGAPMLPHEQAAPTDLCVKILRKEKAYPRPLGKVKAEILVKAATASSYKVEEGDYIQVIDVDGQQCSDFLAFDAQALEYGLDATTTRTLGGRIYPGPGLYSKFFDERMLPLVEVIRDTCGRHDMFALACSAKSYDDAGYPGHANCSDNFNAALVEHGIAPRLGWPAINFFFNTQLAADGSIVADEAWSRPGDYVLMRAMRDLLCANSSCADDVFTTNGYNPTDILVRIYDKSESFSKGIAHRMTPNAEPRLTRESGFHPATSKLTRNYIESNGFWLPECFTASGPVDEYVACRENVVVSDLSTLRKFEITGPDAENLLALALTRNIRKLSIGQVVYTAMCYEHGGMIDDGTVMRLGPNNFRFICGSDYSGVRLRELAAERGLRAFVRNSTDQLNNISLQGPRSRELLAPLIFTPPTQPSISELKWFRFTIGRLGGPQGIPLVISRTGYTGELGYELWVHPSNAVALWNAMVEAGAQPMGFAALDMLRIEAGLILAGHEFSDETDPYEAGIGFAVADREEEFIGRDALRRRAANPLRKLVGLAIEGGEPVHHGDCVHVGRAQVGVVTSAMRSPVLHQSIALARLDAYHAELGAAVEIGKLDGQQKRLSAKIVRFPHYDPEKTRVRA</sequence>
<keyword evidence="4" id="KW-0489">Methyltransferase</keyword>